<feature type="signal peptide" evidence="9">
    <location>
        <begin position="1"/>
        <end position="21"/>
    </location>
</feature>
<evidence type="ECO:0000256" key="3">
    <source>
        <dbReference type="ARBA" id="ARBA00022723"/>
    </source>
</evidence>
<keyword evidence="3 8" id="KW-0479">Metal-binding</keyword>
<dbReference type="Pfam" id="PF03150">
    <property type="entry name" value="CCP_MauG"/>
    <property type="match status" value="1"/>
</dbReference>
<evidence type="ECO:0000256" key="5">
    <source>
        <dbReference type="ARBA" id="ARBA00022764"/>
    </source>
</evidence>
<evidence type="ECO:0000256" key="7">
    <source>
        <dbReference type="ARBA" id="ARBA00023004"/>
    </source>
</evidence>
<dbReference type="PANTHER" id="PTHR30600:SF14">
    <property type="entry name" value="CYTOCHROME C PEROXIDASE"/>
    <property type="match status" value="1"/>
</dbReference>
<feature type="domain" description="Cytochrome c" evidence="10">
    <location>
        <begin position="227"/>
        <end position="379"/>
    </location>
</feature>
<dbReference type="PANTHER" id="PTHR30600">
    <property type="entry name" value="CYTOCHROME C PEROXIDASE-RELATED"/>
    <property type="match status" value="1"/>
</dbReference>
<evidence type="ECO:0000259" key="10">
    <source>
        <dbReference type="PROSITE" id="PS51007"/>
    </source>
</evidence>
<evidence type="ECO:0000256" key="9">
    <source>
        <dbReference type="SAM" id="SignalP"/>
    </source>
</evidence>
<keyword evidence="2 8" id="KW-0349">Heme</keyword>
<dbReference type="InterPro" id="IPR009056">
    <property type="entry name" value="Cyt_c-like_dom"/>
</dbReference>
<evidence type="ECO:0000256" key="1">
    <source>
        <dbReference type="ARBA" id="ARBA00004418"/>
    </source>
</evidence>
<keyword evidence="7 8" id="KW-0408">Iron</keyword>
<dbReference type="EMBL" id="CP091244">
    <property type="protein sequence ID" value="UJS23559.1"/>
    <property type="molecule type" value="Genomic_DNA"/>
</dbReference>
<name>A0ABY3SY42_9GAMM</name>
<keyword evidence="12" id="KW-1185">Reference proteome</keyword>
<evidence type="ECO:0000256" key="6">
    <source>
        <dbReference type="ARBA" id="ARBA00023002"/>
    </source>
</evidence>
<dbReference type="InterPro" id="IPR051395">
    <property type="entry name" value="Cytochrome_c_Peroxidase/MauG"/>
</dbReference>
<evidence type="ECO:0000256" key="8">
    <source>
        <dbReference type="PROSITE-ProRule" id="PRU00433"/>
    </source>
</evidence>
<dbReference type="SUPFAM" id="SSF46626">
    <property type="entry name" value="Cytochrome c"/>
    <property type="match status" value="2"/>
</dbReference>
<dbReference type="PIRSF" id="PIRSF000294">
    <property type="entry name" value="Cytochrome-c_peroxidase"/>
    <property type="match status" value="1"/>
</dbReference>
<reference evidence="11" key="1">
    <citation type="journal article" date="2022" name="Microorganisms">
        <title>Two New Species of Filamentous Sulfur Bacteria of the Genus Thiothrix, Thiothrix winogradskyi sp. nov. and 'Candidatus Thiothrix sulfatifontis' sp. nov.</title>
        <authorList>
            <person name="Ravin N.V."/>
            <person name="Rossetti S."/>
            <person name="Beletsky A.V."/>
            <person name="Kadnikov V.V."/>
            <person name="Rudenko T.S."/>
            <person name="Smolyakov D.D."/>
            <person name="Moskvitina M.I."/>
            <person name="Gureeva M.V."/>
            <person name="Mardanov A.V."/>
            <person name="Grabovich M.Y."/>
        </authorList>
    </citation>
    <scope>NUCLEOTIDE SEQUENCE</scope>
    <source>
        <strain evidence="11">CT3</strain>
    </source>
</reference>
<dbReference type="InterPro" id="IPR004852">
    <property type="entry name" value="Di-haem_cyt_c_peroxidsae"/>
</dbReference>
<dbReference type="RefSeq" id="WP_236497745.1">
    <property type="nucleotide sequence ID" value="NZ_CP091244.1"/>
</dbReference>
<dbReference type="Gene3D" id="1.10.760.10">
    <property type="entry name" value="Cytochrome c-like domain"/>
    <property type="match status" value="2"/>
</dbReference>
<proteinExistence type="predicted"/>
<keyword evidence="5" id="KW-0574">Periplasm</keyword>
<dbReference type="InterPro" id="IPR023929">
    <property type="entry name" value="MbnH-like"/>
</dbReference>
<protein>
    <submittedName>
        <fullName evidence="11">Di-heme enzyme</fullName>
    </submittedName>
</protein>
<feature type="domain" description="Cytochrome c" evidence="10">
    <location>
        <begin position="67"/>
        <end position="204"/>
    </location>
</feature>
<keyword evidence="6" id="KW-0560">Oxidoreductase</keyword>
<evidence type="ECO:0000313" key="11">
    <source>
        <dbReference type="EMBL" id="UJS23559.1"/>
    </source>
</evidence>
<keyword evidence="4 9" id="KW-0732">Signal</keyword>
<dbReference type="InterPro" id="IPR026259">
    <property type="entry name" value="MauG/Cytc_peroxidase"/>
</dbReference>
<dbReference type="PROSITE" id="PS51007">
    <property type="entry name" value="CYTC"/>
    <property type="match status" value="2"/>
</dbReference>
<evidence type="ECO:0000313" key="12">
    <source>
        <dbReference type="Proteomes" id="UP001054801"/>
    </source>
</evidence>
<organism evidence="11 12">
    <name type="scientific">Thiothrix winogradskyi</name>
    <dbReference type="NCBI Taxonomy" id="96472"/>
    <lineage>
        <taxon>Bacteria</taxon>
        <taxon>Pseudomonadati</taxon>
        <taxon>Pseudomonadota</taxon>
        <taxon>Gammaproteobacteria</taxon>
        <taxon>Thiotrichales</taxon>
        <taxon>Thiotrichaceae</taxon>
        <taxon>Thiothrix</taxon>
    </lineage>
</organism>
<sequence length="394" mass="43397">MSYLVNVSSAALLLGCAILLAGCPQKDSRTTINTGDGTTFASRDFNWNIPADYPLPVVPISNPLTEEKFQLGKHLFYDRRLSGNGTQACASCHIQALAFSDGVTLPLGSTGEMHPRHSQALVNIAYNASVNWGNPTTVTLEQQAPIPIFGEFPVELGVNDDNKEAVLARFRAEPRYTGLFSRAFPGETDPINFDNIIRALASFGRGLNSFNTPFDRHEAGDTTALSSSAIRGMRLFFDEKTECFHCHGGLNFTQSSFDRTQLFAEMVFFNNGLYNLDGRGRYPEGGEGIYEITGKPEDMGRFRPPTLRNIALTAPYMHDGSIATLEEVVRHYAAGGRNITTGPNAGDGRLNPNKSSFVRPFDLTEQELQDMVAFLESLTDDDFVTNPRFANPWE</sequence>
<evidence type="ECO:0000256" key="2">
    <source>
        <dbReference type="ARBA" id="ARBA00022617"/>
    </source>
</evidence>
<accession>A0ABY3SY42</accession>
<comment type="subcellular location">
    <subcellularLocation>
        <location evidence="1">Periplasm</location>
    </subcellularLocation>
</comment>
<gene>
    <name evidence="11" type="ORF">L2Y54_16670</name>
</gene>
<dbReference type="NCBIfam" id="TIGR04039">
    <property type="entry name" value="MXAN_0977_Heme2"/>
    <property type="match status" value="1"/>
</dbReference>
<dbReference type="Proteomes" id="UP001054801">
    <property type="component" value="Chromosome"/>
</dbReference>
<feature type="chain" id="PRO_5047075566" evidence="9">
    <location>
        <begin position="22"/>
        <end position="394"/>
    </location>
</feature>
<evidence type="ECO:0000256" key="4">
    <source>
        <dbReference type="ARBA" id="ARBA00022729"/>
    </source>
</evidence>
<dbReference type="InterPro" id="IPR036909">
    <property type="entry name" value="Cyt_c-like_dom_sf"/>
</dbReference>